<proteinExistence type="predicted"/>
<keyword evidence="3 8" id="KW-0479">Metal-binding</keyword>
<feature type="domain" description="Cytochrome c" evidence="10">
    <location>
        <begin position="248"/>
        <end position="401"/>
    </location>
</feature>
<name>A0ABR6KWR0_9HYPH</name>
<evidence type="ECO:0000256" key="6">
    <source>
        <dbReference type="ARBA" id="ARBA00023002"/>
    </source>
</evidence>
<dbReference type="PROSITE" id="PS51257">
    <property type="entry name" value="PROKAR_LIPOPROTEIN"/>
    <property type="match status" value="1"/>
</dbReference>
<evidence type="ECO:0000256" key="1">
    <source>
        <dbReference type="ARBA" id="ARBA00004418"/>
    </source>
</evidence>
<dbReference type="PANTHER" id="PTHR30600">
    <property type="entry name" value="CYTOCHROME C PEROXIDASE-RELATED"/>
    <property type="match status" value="1"/>
</dbReference>
<dbReference type="PANTHER" id="PTHR30600:SF10">
    <property type="entry name" value="BLL6722 PROTEIN"/>
    <property type="match status" value="1"/>
</dbReference>
<keyword evidence="5" id="KW-0574">Periplasm</keyword>
<protein>
    <submittedName>
        <fullName evidence="11">Cytochrome c peroxidase</fullName>
        <ecNumber evidence="11">1.11.1.5</ecNumber>
    </submittedName>
</protein>
<dbReference type="InterPro" id="IPR036909">
    <property type="entry name" value="Cyt_c-like_dom_sf"/>
</dbReference>
<dbReference type="GO" id="GO:0004130">
    <property type="term" value="F:cytochrome-c peroxidase activity"/>
    <property type="evidence" value="ECO:0007669"/>
    <property type="project" value="UniProtKB-EC"/>
</dbReference>
<evidence type="ECO:0000313" key="12">
    <source>
        <dbReference type="Proteomes" id="UP000539538"/>
    </source>
</evidence>
<dbReference type="RefSeq" id="WP_183260664.1">
    <property type="nucleotide sequence ID" value="NZ_BAAAVZ010000008.1"/>
</dbReference>
<dbReference type="InterPro" id="IPR004852">
    <property type="entry name" value="Di-haem_cyt_c_peroxidsae"/>
</dbReference>
<evidence type="ECO:0000313" key="11">
    <source>
        <dbReference type="EMBL" id="MBB4648954.1"/>
    </source>
</evidence>
<dbReference type="EC" id="1.11.1.5" evidence="11"/>
<feature type="signal peptide" evidence="9">
    <location>
        <begin position="1"/>
        <end position="25"/>
    </location>
</feature>
<dbReference type="PIRSF" id="PIRSF000294">
    <property type="entry name" value="Cytochrome-c_peroxidase"/>
    <property type="match status" value="1"/>
</dbReference>
<evidence type="ECO:0000256" key="4">
    <source>
        <dbReference type="ARBA" id="ARBA00022729"/>
    </source>
</evidence>
<reference evidence="11 12" key="1">
    <citation type="submission" date="2020-08" db="EMBL/GenBank/DDBJ databases">
        <title>Genomic Encyclopedia of Type Strains, Phase IV (KMG-IV): sequencing the most valuable type-strain genomes for metagenomic binning, comparative biology and taxonomic classification.</title>
        <authorList>
            <person name="Goeker M."/>
        </authorList>
    </citation>
    <scope>NUCLEOTIDE SEQUENCE [LARGE SCALE GENOMIC DNA]</scope>
    <source>
        <strain evidence="11 12">DSM 7050</strain>
    </source>
</reference>
<dbReference type="SUPFAM" id="SSF46626">
    <property type="entry name" value="Cytochrome c"/>
    <property type="match status" value="2"/>
</dbReference>
<dbReference type="InterPro" id="IPR009056">
    <property type="entry name" value="Cyt_c-like_dom"/>
</dbReference>
<dbReference type="InterPro" id="IPR051395">
    <property type="entry name" value="Cytochrome_c_Peroxidase/MauG"/>
</dbReference>
<dbReference type="PROSITE" id="PS51007">
    <property type="entry name" value="CYTC"/>
    <property type="match status" value="1"/>
</dbReference>
<evidence type="ECO:0000256" key="9">
    <source>
        <dbReference type="SAM" id="SignalP"/>
    </source>
</evidence>
<evidence type="ECO:0000256" key="5">
    <source>
        <dbReference type="ARBA" id="ARBA00022764"/>
    </source>
</evidence>
<keyword evidence="12" id="KW-1185">Reference proteome</keyword>
<organism evidence="11 12">
    <name type="scientific">Aminobacter niigataensis</name>
    <dbReference type="NCBI Taxonomy" id="83265"/>
    <lineage>
        <taxon>Bacteria</taxon>
        <taxon>Pseudomonadati</taxon>
        <taxon>Pseudomonadota</taxon>
        <taxon>Alphaproteobacteria</taxon>
        <taxon>Hyphomicrobiales</taxon>
        <taxon>Phyllobacteriaceae</taxon>
        <taxon>Aminobacter</taxon>
    </lineage>
</organism>
<dbReference type="EMBL" id="JACHOT010000001">
    <property type="protein sequence ID" value="MBB4648954.1"/>
    <property type="molecule type" value="Genomic_DNA"/>
</dbReference>
<evidence type="ECO:0000259" key="10">
    <source>
        <dbReference type="PROSITE" id="PS51007"/>
    </source>
</evidence>
<comment type="subcellular location">
    <subcellularLocation>
        <location evidence="1">Periplasm</location>
    </subcellularLocation>
</comment>
<evidence type="ECO:0000256" key="8">
    <source>
        <dbReference type="PROSITE-ProRule" id="PRU00433"/>
    </source>
</evidence>
<dbReference type="Proteomes" id="UP000539538">
    <property type="component" value="Unassembled WGS sequence"/>
</dbReference>
<evidence type="ECO:0000256" key="7">
    <source>
        <dbReference type="ARBA" id="ARBA00023004"/>
    </source>
</evidence>
<evidence type="ECO:0000256" key="2">
    <source>
        <dbReference type="ARBA" id="ARBA00022617"/>
    </source>
</evidence>
<sequence length="402" mass="43658">MKGRLLTKLIAAAALAAAMAGCSDADFTDAEKRTIASMALSALAPLPADPTNRFADNPGAAALGATLFFDTGMSRDGNVACGTCHKIDRQFQDDLPRGIGVAQTNRRTMPLAGVARDPFFFWDGRRDSLWSQALVPLENPLEHAGTRTSYAHYIKRRFGERYERIFRPLPDLDGLPTSAGPFGTPAEQAAWRAMTVQQRDGVDLVFADIGKAMAAFERSLVHAPTRFDRFADALAKGTAPAGDAVLSEEEEAGLRLFIGKANCSTCHTGPRFTDNHFHNTGVPPVAGLPVDRGRIAVVDEVRADPFNCLGKFRDGGEEACGELRFMQKSSPELVRAYKTPSLRGVADRPPYMHAGQFATLEQVVDHYVRAQASVEGETEIHPLQLSDRERAALVAFLKTLSD</sequence>
<gene>
    <name evidence="11" type="ORF">GGQ99_000676</name>
</gene>
<accession>A0ABR6KWR0</accession>
<dbReference type="Pfam" id="PF03150">
    <property type="entry name" value="CCP_MauG"/>
    <property type="match status" value="1"/>
</dbReference>
<feature type="chain" id="PRO_5045169207" evidence="9">
    <location>
        <begin position="26"/>
        <end position="402"/>
    </location>
</feature>
<keyword evidence="4 9" id="KW-0732">Signal</keyword>
<comment type="caution">
    <text evidence="11">The sequence shown here is derived from an EMBL/GenBank/DDBJ whole genome shotgun (WGS) entry which is preliminary data.</text>
</comment>
<keyword evidence="6 11" id="KW-0560">Oxidoreductase</keyword>
<evidence type="ECO:0000256" key="3">
    <source>
        <dbReference type="ARBA" id="ARBA00022723"/>
    </source>
</evidence>
<dbReference type="InterPro" id="IPR026259">
    <property type="entry name" value="MauG/Cytc_peroxidase"/>
</dbReference>
<keyword evidence="11" id="KW-0575">Peroxidase</keyword>
<dbReference type="Gene3D" id="1.10.760.10">
    <property type="entry name" value="Cytochrome c-like domain"/>
    <property type="match status" value="2"/>
</dbReference>
<keyword evidence="2 8" id="KW-0349">Heme</keyword>
<keyword evidence="7 8" id="KW-0408">Iron</keyword>